<sequence length="112" mass="13016">MIIYEVNCLVEASIERPFLTWLKEHATQIVTLEGFEKASISLIKLDDRLDEHSERTGFSVTYRLENQAALDNYLKEYAPTLREDGLKRFGTQMTIYRRVLGGALFEVRRSTQ</sequence>
<name>A0A081NF06_9GAMM</name>
<evidence type="ECO:0000313" key="1">
    <source>
        <dbReference type="EMBL" id="KEQ17029.1"/>
    </source>
</evidence>
<dbReference type="eggNOG" id="ENOG5033C6N">
    <property type="taxonomic scope" value="Bacteria"/>
</dbReference>
<dbReference type="STRING" id="1137799.GZ78_14060"/>
<evidence type="ECO:0000313" key="2">
    <source>
        <dbReference type="Proteomes" id="UP000028073"/>
    </source>
</evidence>
<accession>A0A081NF06</accession>
<gene>
    <name evidence="1" type="ORF">GZ78_14060</name>
</gene>
<dbReference type="RefSeq" id="WP_034836784.1">
    <property type="nucleotide sequence ID" value="NZ_JOKH01000003.1"/>
</dbReference>
<organism evidence="1 2">
    <name type="scientific">Endozoicomonas numazuensis</name>
    <dbReference type="NCBI Taxonomy" id="1137799"/>
    <lineage>
        <taxon>Bacteria</taxon>
        <taxon>Pseudomonadati</taxon>
        <taxon>Pseudomonadota</taxon>
        <taxon>Gammaproteobacteria</taxon>
        <taxon>Oceanospirillales</taxon>
        <taxon>Endozoicomonadaceae</taxon>
        <taxon>Endozoicomonas</taxon>
    </lineage>
</organism>
<dbReference type="AlphaFoldDB" id="A0A081NF06"/>
<keyword evidence="2" id="KW-1185">Reference proteome</keyword>
<dbReference type="Pfam" id="PF14114">
    <property type="entry name" value="DUF4286"/>
    <property type="match status" value="1"/>
</dbReference>
<dbReference type="EMBL" id="JOKH01000003">
    <property type="protein sequence ID" value="KEQ17029.1"/>
    <property type="molecule type" value="Genomic_DNA"/>
</dbReference>
<dbReference type="InterPro" id="IPR025563">
    <property type="entry name" value="DUF4286"/>
</dbReference>
<evidence type="ECO:0008006" key="3">
    <source>
        <dbReference type="Google" id="ProtNLM"/>
    </source>
</evidence>
<proteinExistence type="predicted"/>
<protein>
    <recommendedName>
        <fullName evidence="3">DUF4286 domain-containing protein</fullName>
    </recommendedName>
</protein>
<dbReference type="OrthoDB" id="34442at2"/>
<reference evidence="1 2" key="1">
    <citation type="submission" date="2014-06" db="EMBL/GenBank/DDBJ databases">
        <title>Whole Genome Sequences of Three Symbiotic Endozoicomonas Bacteria.</title>
        <authorList>
            <person name="Neave M.J."/>
            <person name="Apprill A."/>
            <person name="Voolstra C.R."/>
        </authorList>
    </citation>
    <scope>NUCLEOTIDE SEQUENCE [LARGE SCALE GENOMIC DNA]</scope>
    <source>
        <strain evidence="1 2">DSM 25634</strain>
    </source>
</reference>
<dbReference type="Proteomes" id="UP000028073">
    <property type="component" value="Unassembled WGS sequence"/>
</dbReference>
<comment type="caution">
    <text evidence="1">The sequence shown here is derived from an EMBL/GenBank/DDBJ whole genome shotgun (WGS) entry which is preliminary data.</text>
</comment>